<dbReference type="AlphaFoldDB" id="A0A0M7AP23"/>
<dbReference type="InterPro" id="IPR021293">
    <property type="entry name" value="DUF2865"/>
</dbReference>
<dbReference type="Proteomes" id="UP000049983">
    <property type="component" value="Unassembled WGS sequence"/>
</dbReference>
<dbReference type="EMBL" id="CXWC01000012">
    <property type="protein sequence ID" value="CTQ75364.1"/>
    <property type="molecule type" value="Genomic_DNA"/>
</dbReference>
<keyword evidence="4" id="KW-1185">Reference proteome</keyword>
<dbReference type="Pfam" id="PF11064">
    <property type="entry name" value="DUF2865"/>
    <property type="match status" value="1"/>
</dbReference>
<organism evidence="3 4">
    <name type="scientific">Roseibium album</name>
    <dbReference type="NCBI Taxonomy" id="311410"/>
    <lineage>
        <taxon>Bacteria</taxon>
        <taxon>Pseudomonadati</taxon>
        <taxon>Pseudomonadota</taxon>
        <taxon>Alphaproteobacteria</taxon>
        <taxon>Hyphomicrobiales</taxon>
        <taxon>Stappiaceae</taxon>
        <taxon>Roseibium</taxon>
    </lineage>
</organism>
<evidence type="ECO:0000256" key="2">
    <source>
        <dbReference type="SAM" id="SignalP"/>
    </source>
</evidence>
<evidence type="ECO:0000256" key="1">
    <source>
        <dbReference type="SAM" id="MobiDB-lite"/>
    </source>
</evidence>
<name>A0A0M7AP23_9HYPH</name>
<sequence>MRLRKKAKSVIFSQAFCLVAAIVLPIDAAYSASCSALKSELRKLESASGSQTPAARKWSSAKRQQQKAITAATRDARHFGCSNTNSAKCRDLNGKIKRMNSNLAAIERQLARSGGTSSKNTRKVRQVRAALEKQNCNAPARSRQARVEKPVNGEKQKSFFARLFNSEPRVEEVAAKTGDREIASVRSTRNTGASPLRLPAGGAFRTLCVRTCDGYYFPVSFSTGRSQFANDEARCSEICPAAPTELYVYRNPGGDQSEMMSLAGVPYADQPFAFRYKAEFVEGCSCRLSKKSKNRSAWSEVGTSSENRVFFSDISSGLPQRDRQPASGTTFEEATPAASPLSRLPLNKTQLPPYEDPGTLFNIEKGFDVTAVLALDQNSSGAVTDNSTSDNVLQDGFPLLSLRTQTEEGSVETVAASPVFKTDDPGFRPAPERSSPVRVVGPEYFVAQ</sequence>
<keyword evidence="2" id="KW-0732">Signal</keyword>
<dbReference type="OrthoDB" id="7850882at2"/>
<feature type="signal peptide" evidence="2">
    <location>
        <begin position="1"/>
        <end position="28"/>
    </location>
</feature>
<evidence type="ECO:0000313" key="3">
    <source>
        <dbReference type="EMBL" id="CTQ75364.1"/>
    </source>
</evidence>
<gene>
    <name evidence="3" type="ORF">LA5096_04334</name>
</gene>
<reference evidence="4" key="1">
    <citation type="submission" date="2015-07" db="EMBL/GenBank/DDBJ databases">
        <authorList>
            <person name="Rodrigo-Torres Lidia"/>
            <person name="Arahal R.David."/>
        </authorList>
    </citation>
    <scope>NUCLEOTIDE SEQUENCE [LARGE SCALE GENOMIC DNA]</scope>
    <source>
        <strain evidence="4">CECT 5096</strain>
    </source>
</reference>
<evidence type="ECO:0000313" key="4">
    <source>
        <dbReference type="Proteomes" id="UP000049983"/>
    </source>
</evidence>
<protein>
    <recommendedName>
        <fullName evidence="5">DUF2865 domain-containing protein</fullName>
    </recommendedName>
</protein>
<proteinExistence type="predicted"/>
<feature type="region of interest" description="Disordered" evidence="1">
    <location>
        <begin position="315"/>
        <end position="338"/>
    </location>
</feature>
<evidence type="ECO:0008006" key="5">
    <source>
        <dbReference type="Google" id="ProtNLM"/>
    </source>
</evidence>
<dbReference type="STRING" id="311410.LA5095_04369"/>
<accession>A0A0M7AP23</accession>
<feature type="chain" id="PRO_5006577868" description="DUF2865 domain-containing protein" evidence="2">
    <location>
        <begin position="29"/>
        <end position="448"/>
    </location>
</feature>